<name>A0A7X6DSJ6_9BACT</name>
<dbReference type="RefSeq" id="WP_168061952.1">
    <property type="nucleotide sequence ID" value="NZ_VTOW01000003.1"/>
</dbReference>
<gene>
    <name evidence="1" type="ORF">MNODULE_16635</name>
</gene>
<reference evidence="1 2" key="1">
    <citation type="journal article" date="2020" name="Nature">
        <title>Bacterial chemolithoautotrophy via manganese oxidation.</title>
        <authorList>
            <person name="Yu H."/>
            <person name="Leadbetter J.R."/>
        </authorList>
    </citation>
    <scope>NUCLEOTIDE SEQUENCE [LARGE SCALE GENOMIC DNA]</scope>
    <source>
        <strain evidence="1 2">Mn-1</strain>
    </source>
</reference>
<sequence length="91" mass="9805">MGFVFLLLLGLTAIILIARFASKAAGRGASGGAVQNGKEKITYEGGKSHAERGRYFQEATISLLLKKGVITEEELLAEIEMIRKEEGPHSS</sequence>
<protein>
    <submittedName>
        <fullName evidence="1">Uncharacterized protein</fullName>
    </submittedName>
</protein>
<keyword evidence="2" id="KW-1185">Reference proteome</keyword>
<proteinExistence type="predicted"/>
<dbReference type="AlphaFoldDB" id="A0A7X6DSJ6"/>
<organism evidence="1 2">
    <name type="scientific">Candidatus Manganitrophus noduliformans</name>
    <dbReference type="NCBI Taxonomy" id="2606439"/>
    <lineage>
        <taxon>Bacteria</taxon>
        <taxon>Pseudomonadati</taxon>
        <taxon>Nitrospirota</taxon>
        <taxon>Nitrospiria</taxon>
        <taxon>Candidatus Troglogloeales</taxon>
        <taxon>Candidatus Manganitrophaceae</taxon>
        <taxon>Candidatus Manganitrophus</taxon>
    </lineage>
</organism>
<comment type="caution">
    <text evidence="1">The sequence shown here is derived from an EMBL/GenBank/DDBJ whole genome shotgun (WGS) entry which is preliminary data.</text>
</comment>
<dbReference type="Proteomes" id="UP000534783">
    <property type="component" value="Unassembled WGS sequence"/>
</dbReference>
<dbReference type="EMBL" id="VTOW01000003">
    <property type="protein sequence ID" value="NKE72379.1"/>
    <property type="molecule type" value="Genomic_DNA"/>
</dbReference>
<evidence type="ECO:0000313" key="2">
    <source>
        <dbReference type="Proteomes" id="UP000534783"/>
    </source>
</evidence>
<evidence type="ECO:0000313" key="1">
    <source>
        <dbReference type="EMBL" id="NKE72379.1"/>
    </source>
</evidence>
<accession>A0A7X6DSJ6</accession>